<sequence length="307" mass="33357">MQKLKPYILLILVMMIWGFNVPLIKMLVSTFEPVTITAFRIFTASLVVFLILGKMGKVHWPAIYHWKYILGGGLFNVFFHHLFLGLGAAGTSAVHTGIILGLGPILTAVMSVVFFRRGLSIFRVLGFVTGTAGVLVTVLGGGAGLSGFVLGDLYIFLSISAQAFSFILVSRAARDMDPLLLTGYMQLFGSFGLFLASFMLEPAGMASLQNINFNMVIVFMLSAVGATAVGHLVYNNTITKIGPAEAAIFLNLNTFFSIVGSAVILGESIYYYHWLGLLLIVPGVLMGSGALEEMIRKRRKTIIRSNK</sequence>
<dbReference type="RefSeq" id="WP_069938416.1">
    <property type="nucleotide sequence ID" value="NZ_MAMP01000021.1"/>
</dbReference>
<feature type="transmembrane region" description="Helical" evidence="7">
    <location>
        <begin position="122"/>
        <end position="142"/>
    </location>
</feature>
<feature type="transmembrane region" description="Helical" evidence="7">
    <location>
        <begin position="212"/>
        <end position="234"/>
    </location>
</feature>
<keyword evidence="3" id="KW-1003">Cell membrane</keyword>
<gene>
    <name evidence="9" type="ORF">BA724_05830</name>
</gene>
<comment type="similarity">
    <text evidence="2">Belongs to the EamA transporter family.</text>
</comment>
<feature type="transmembrane region" description="Helical" evidence="7">
    <location>
        <begin position="34"/>
        <end position="53"/>
    </location>
</feature>
<evidence type="ECO:0000256" key="4">
    <source>
        <dbReference type="ARBA" id="ARBA00022692"/>
    </source>
</evidence>
<dbReference type="SUPFAM" id="SSF103481">
    <property type="entry name" value="Multidrug resistance efflux transporter EmrE"/>
    <property type="match status" value="2"/>
</dbReference>
<comment type="caution">
    <text evidence="9">The sequence shown here is derived from an EMBL/GenBank/DDBJ whole genome shotgun (WGS) entry which is preliminary data.</text>
</comment>
<evidence type="ECO:0000313" key="9">
    <source>
        <dbReference type="EMBL" id="OES44793.1"/>
    </source>
</evidence>
<dbReference type="InterPro" id="IPR000620">
    <property type="entry name" value="EamA_dom"/>
</dbReference>
<feature type="domain" description="EamA" evidence="8">
    <location>
        <begin position="6"/>
        <end position="138"/>
    </location>
</feature>
<accession>A0A1E7DP12</accession>
<feature type="transmembrane region" description="Helical" evidence="7">
    <location>
        <begin position="148"/>
        <end position="169"/>
    </location>
</feature>
<evidence type="ECO:0000256" key="6">
    <source>
        <dbReference type="ARBA" id="ARBA00023136"/>
    </source>
</evidence>
<proteinExistence type="inferred from homology"/>
<feature type="transmembrane region" description="Helical" evidence="7">
    <location>
        <begin position="93"/>
        <end position="115"/>
    </location>
</feature>
<dbReference type="Pfam" id="PF00892">
    <property type="entry name" value="EamA"/>
    <property type="match status" value="2"/>
</dbReference>
<name>A0A1E7DP12_9BACI</name>
<dbReference type="Proteomes" id="UP000095658">
    <property type="component" value="Unassembled WGS sequence"/>
</dbReference>
<dbReference type="InterPro" id="IPR037185">
    <property type="entry name" value="EmrE-like"/>
</dbReference>
<dbReference type="PANTHER" id="PTHR32322">
    <property type="entry name" value="INNER MEMBRANE TRANSPORTER"/>
    <property type="match status" value="1"/>
</dbReference>
<feature type="transmembrane region" description="Helical" evidence="7">
    <location>
        <begin position="7"/>
        <end position="28"/>
    </location>
</feature>
<keyword evidence="6 7" id="KW-0472">Membrane</keyword>
<dbReference type="GO" id="GO:0005886">
    <property type="term" value="C:plasma membrane"/>
    <property type="evidence" value="ECO:0007669"/>
    <property type="project" value="UniProtKB-SubCell"/>
</dbReference>
<protein>
    <recommendedName>
        <fullName evidence="8">EamA domain-containing protein</fullName>
    </recommendedName>
</protein>
<reference evidence="9 10" key="1">
    <citation type="submission" date="2016-06" db="EMBL/GenBank/DDBJ databases">
        <title>Domibacillus iocasae genome sequencing.</title>
        <authorList>
            <person name="Verma A."/>
            <person name="Pal Y."/>
            <person name="Ojha A.K."/>
            <person name="Krishnamurthi S."/>
        </authorList>
    </citation>
    <scope>NUCLEOTIDE SEQUENCE [LARGE SCALE GENOMIC DNA]</scope>
    <source>
        <strain evidence="9 10">DSM 29979</strain>
    </source>
</reference>
<dbReference type="STRING" id="1714016.BA724_05830"/>
<evidence type="ECO:0000256" key="5">
    <source>
        <dbReference type="ARBA" id="ARBA00022989"/>
    </source>
</evidence>
<evidence type="ECO:0000256" key="3">
    <source>
        <dbReference type="ARBA" id="ARBA00022475"/>
    </source>
</evidence>
<comment type="subcellular location">
    <subcellularLocation>
        <location evidence="1">Cell membrane</location>
        <topology evidence="1">Multi-pass membrane protein</topology>
    </subcellularLocation>
</comment>
<organism evidence="9 10">
    <name type="scientific">Domibacillus iocasae</name>
    <dbReference type="NCBI Taxonomy" id="1714016"/>
    <lineage>
        <taxon>Bacteria</taxon>
        <taxon>Bacillati</taxon>
        <taxon>Bacillota</taxon>
        <taxon>Bacilli</taxon>
        <taxon>Bacillales</taxon>
        <taxon>Bacillaceae</taxon>
        <taxon>Domibacillus</taxon>
    </lineage>
</organism>
<evidence type="ECO:0000256" key="1">
    <source>
        <dbReference type="ARBA" id="ARBA00004651"/>
    </source>
</evidence>
<dbReference type="PANTHER" id="PTHR32322:SF18">
    <property type="entry name" value="S-ADENOSYLMETHIONINE_S-ADENOSYLHOMOCYSTEINE TRANSPORTER"/>
    <property type="match status" value="1"/>
</dbReference>
<keyword evidence="4 7" id="KW-0812">Transmembrane</keyword>
<evidence type="ECO:0000259" key="8">
    <source>
        <dbReference type="Pfam" id="PF00892"/>
    </source>
</evidence>
<dbReference type="AlphaFoldDB" id="A0A1E7DP12"/>
<evidence type="ECO:0000313" key="10">
    <source>
        <dbReference type="Proteomes" id="UP000095658"/>
    </source>
</evidence>
<keyword evidence="10" id="KW-1185">Reference proteome</keyword>
<evidence type="ECO:0000256" key="2">
    <source>
        <dbReference type="ARBA" id="ARBA00007362"/>
    </source>
</evidence>
<feature type="transmembrane region" description="Helical" evidence="7">
    <location>
        <begin position="246"/>
        <end position="265"/>
    </location>
</feature>
<dbReference type="EMBL" id="MAMP01000021">
    <property type="protein sequence ID" value="OES44793.1"/>
    <property type="molecule type" value="Genomic_DNA"/>
</dbReference>
<feature type="transmembrane region" description="Helical" evidence="7">
    <location>
        <begin position="271"/>
        <end position="291"/>
    </location>
</feature>
<dbReference type="InterPro" id="IPR050638">
    <property type="entry name" value="AA-Vitamin_Transporters"/>
</dbReference>
<keyword evidence="5 7" id="KW-1133">Transmembrane helix</keyword>
<feature type="transmembrane region" description="Helical" evidence="7">
    <location>
        <begin position="65"/>
        <end position="87"/>
    </location>
</feature>
<feature type="domain" description="EamA" evidence="8">
    <location>
        <begin position="150"/>
        <end position="286"/>
    </location>
</feature>
<feature type="transmembrane region" description="Helical" evidence="7">
    <location>
        <begin position="181"/>
        <end position="200"/>
    </location>
</feature>
<evidence type="ECO:0000256" key="7">
    <source>
        <dbReference type="SAM" id="Phobius"/>
    </source>
</evidence>